<gene>
    <name evidence="5" type="primary">rplE</name>
    <name evidence="9" type="ORF">HMPREF3180_00332</name>
</gene>
<keyword evidence="5" id="KW-0820">tRNA-binding</keyword>
<evidence type="ECO:0000256" key="2">
    <source>
        <dbReference type="ARBA" id="ARBA00022980"/>
    </source>
</evidence>
<dbReference type="AlphaFoldDB" id="A0A134APG2"/>
<dbReference type="GO" id="GO:1990904">
    <property type="term" value="C:ribonucleoprotein complex"/>
    <property type="evidence" value="ECO:0007669"/>
    <property type="project" value="UniProtKB-KW"/>
</dbReference>
<protein>
    <recommendedName>
        <fullName evidence="4 5">Large ribosomal subunit protein uL5</fullName>
    </recommendedName>
</protein>
<dbReference type="GO" id="GO:0003735">
    <property type="term" value="F:structural constituent of ribosome"/>
    <property type="evidence" value="ECO:0007669"/>
    <property type="project" value="InterPro"/>
</dbReference>
<keyword evidence="3 5" id="KW-0687">Ribonucleoprotein</keyword>
<dbReference type="RefSeq" id="WP_018451268.1">
    <property type="nucleotide sequence ID" value="NZ_KQ960015.1"/>
</dbReference>
<evidence type="ECO:0000256" key="4">
    <source>
        <dbReference type="ARBA" id="ARBA00035245"/>
    </source>
</evidence>
<evidence type="ECO:0000259" key="8">
    <source>
        <dbReference type="Pfam" id="PF00673"/>
    </source>
</evidence>
<dbReference type="FunFam" id="3.30.1440.10:FF:000001">
    <property type="entry name" value="50S ribosomal protein L5"/>
    <property type="match status" value="1"/>
</dbReference>
<keyword evidence="10" id="KW-1185">Reference proteome</keyword>
<dbReference type="Pfam" id="PF00673">
    <property type="entry name" value="Ribosomal_L5_C"/>
    <property type="match status" value="1"/>
</dbReference>
<dbReference type="PIRSF" id="PIRSF002161">
    <property type="entry name" value="Ribosomal_L5"/>
    <property type="match status" value="1"/>
</dbReference>
<dbReference type="GO" id="GO:0019843">
    <property type="term" value="F:rRNA binding"/>
    <property type="evidence" value="ECO:0007669"/>
    <property type="project" value="UniProtKB-UniRule"/>
</dbReference>
<dbReference type="InterPro" id="IPR022803">
    <property type="entry name" value="Ribosomal_uL5_dom_sf"/>
</dbReference>
<keyword evidence="5" id="KW-0699">rRNA-binding</keyword>
<dbReference type="OrthoDB" id="9806626at2"/>
<dbReference type="GO" id="GO:0005840">
    <property type="term" value="C:ribosome"/>
    <property type="evidence" value="ECO:0007669"/>
    <property type="project" value="UniProtKB-KW"/>
</dbReference>
<dbReference type="Gene3D" id="3.30.1440.10">
    <property type="match status" value="1"/>
</dbReference>
<dbReference type="NCBIfam" id="NF000585">
    <property type="entry name" value="PRK00010.1"/>
    <property type="match status" value="1"/>
</dbReference>
<organism evidence="9 10">
    <name type="scientific">Leptotrichia wadei</name>
    <dbReference type="NCBI Taxonomy" id="157687"/>
    <lineage>
        <taxon>Bacteria</taxon>
        <taxon>Fusobacteriati</taxon>
        <taxon>Fusobacteriota</taxon>
        <taxon>Fusobacteriia</taxon>
        <taxon>Fusobacteriales</taxon>
        <taxon>Leptotrichiaceae</taxon>
        <taxon>Leptotrichia</taxon>
    </lineage>
</organism>
<dbReference type="STRING" id="157687.HMPREF3180_00332"/>
<evidence type="ECO:0000313" key="10">
    <source>
        <dbReference type="Proteomes" id="UP000070483"/>
    </source>
</evidence>
<feature type="domain" description="Large ribosomal subunit protein uL5 N-terminal" evidence="7">
    <location>
        <begin position="29"/>
        <end position="85"/>
    </location>
</feature>
<feature type="domain" description="Large ribosomal subunit protein uL5 C-terminal" evidence="8">
    <location>
        <begin position="89"/>
        <end position="182"/>
    </location>
</feature>
<keyword evidence="2 5" id="KW-0689">Ribosomal protein</keyword>
<evidence type="ECO:0000259" key="7">
    <source>
        <dbReference type="Pfam" id="PF00281"/>
    </source>
</evidence>
<comment type="caution">
    <text evidence="9">The sequence shown here is derived from an EMBL/GenBank/DDBJ whole genome shotgun (WGS) entry which is preliminary data.</text>
</comment>
<dbReference type="HAMAP" id="MF_01333_B">
    <property type="entry name" value="Ribosomal_uL5_B"/>
    <property type="match status" value="1"/>
</dbReference>
<dbReference type="Pfam" id="PF00281">
    <property type="entry name" value="Ribosomal_L5"/>
    <property type="match status" value="1"/>
</dbReference>
<dbReference type="InterPro" id="IPR031309">
    <property type="entry name" value="Ribosomal_uL5_C"/>
</dbReference>
<evidence type="ECO:0000256" key="3">
    <source>
        <dbReference type="ARBA" id="ARBA00023274"/>
    </source>
</evidence>
<dbReference type="SUPFAM" id="SSF55282">
    <property type="entry name" value="RL5-like"/>
    <property type="match status" value="1"/>
</dbReference>
<sequence length="184" mass="20489">MAEKYIPRLQKLYKDEIVSSLLKELNLSNVMEVPKIDKIVVNMGIGEAVSNPKLIDAAIAELAQITGQQPVPRAARKSEAGFKLREGQKIGAKVTLRKEKMYEFLDRLISITLPRVRDFEGVSPKGFDGRGNYTLGLREQIVFPEIEIDKVDKIFGLGITIVSTAQNDEQGRALLKAFGMPFAK</sequence>
<comment type="subunit">
    <text evidence="5">Part of the 50S ribosomal subunit; part of the 5S rRNA/L5/L18/L25 subcomplex. Contacts the 5S rRNA and the P site tRNA. Forms a bridge to the 30S subunit in the 70S ribosome.</text>
</comment>
<dbReference type="PANTHER" id="PTHR11994">
    <property type="entry name" value="60S RIBOSOMAL PROTEIN L11-RELATED"/>
    <property type="match status" value="1"/>
</dbReference>
<dbReference type="EMBL" id="LSDD01000021">
    <property type="protein sequence ID" value="KXB69592.1"/>
    <property type="molecule type" value="Genomic_DNA"/>
</dbReference>
<comment type="function">
    <text evidence="5">This is 1 of the proteins that bind and probably mediate the attachment of the 5S RNA into the large ribosomal subunit, where it forms part of the central protuberance. In the 70S ribosome it contacts protein S13 of the 30S subunit (bridge B1b), connecting the 2 subunits; this bridge is implicated in subunit movement. Contacts the P site tRNA; the 5S rRNA and some of its associated proteins might help stabilize positioning of ribosome-bound tRNAs.</text>
</comment>
<evidence type="ECO:0000256" key="1">
    <source>
        <dbReference type="ARBA" id="ARBA00008553"/>
    </source>
</evidence>
<proteinExistence type="inferred from homology"/>
<evidence type="ECO:0000256" key="5">
    <source>
        <dbReference type="HAMAP-Rule" id="MF_01333"/>
    </source>
</evidence>
<dbReference type="InterPro" id="IPR002132">
    <property type="entry name" value="Ribosomal_uL5"/>
</dbReference>
<evidence type="ECO:0000313" key="9">
    <source>
        <dbReference type="EMBL" id="KXB69592.1"/>
    </source>
</evidence>
<dbReference type="InterPro" id="IPR031310">
    <property type="entry name" value="Ribosomal_uL5_N"/>
</dbReference>
<evidence type="ECO:0000256" key="6">
    <source>
        <dbReference type="RuleBase" id="RU003930"/>
    </source>
</evidence>
<dbReference type="GO" id="GO:0006412">
    <property type="term" value="P:translation"/>
    <property type="evidence" value="ECO:0007669"/>
    <property type="project" value="UniProtKB-UniRule"/>
</dbReference>
<dbReference type="PATRIC" id="fig|157687.3.peg.335"/>
<reference evidence="10" key="1">
    <citation type="submission" date="2016-01" db="EMBL/GenBank/DDBJ databases">
        <authorList>
            <person name="Mitreva M."/>
            <person name="Pepin K.H."/>
            <person name="Mihindukulasuriya K.A."/>
            <person name="Fulton R."/>
            <person name="Fronick C."/>
            <person name="O'Laughlin M."/>
            <person name="Miner T."/>
            <person name="Herter B."/>
            <person name="Rosa B.A."/>
            <person name="Cordes M."/>
            <person name="Tomlinson C."/>
            <person name="Wollam A."/>
            <person name="Palsikar V.B."/>
            <person name="Mardis E.R."/>
            <person name="Wilson R.K."/>
        </authorList>
    </citation>
    <scope>NUCLEOTIDE SEQUENCE [LARGE SCALE GENOMIC DNA]</scope>
    <source>
        <strain evidence="10">KA00185</strain>
    </source>
</reference>
<dbReference type="InterPro" id="IPR020930">
    <property type="entry name" value="Ribosomal_uL5_bac-type"/>
</dbReference>
<name>A0A134APG2_9FUSO</name>
<dbReference type="GO" id="GO:0000049">
    <property type="term" value="F:tRNA binding"/>
    <property type="evidence" value="ECO:0007669"/>
    <property type="project" value="UniProtKB-UniRule"/>
</dbReference>
<accession>A0A134APG2</accession>
<comment type="similarity">
    <text evidence="1 5 6">Belongs to the universal ribosomal protein uL5 family.</text>
</comment>
<dbReference type="Proteomes" id="UP000070483">
    <property type="component" value="Unassembled WGS sequence"/>
</dbReference>
<keyword evidence="5" id="KW-0694">RNA-binding</keyword>